<feature type="domain" description="NADH:quinone oxidoreductase/Mrp antiporter transmembrane" evidence="9">
    <location>
        <begin position="135"/>
        <end position="392"/>
    </location>
</feature>
<evidence type="ECO:0000256" key="6">
    <source>
        <dbReference type="ARBA" id="ARBA00023136"/>
    </source>
</evidence>
<dbReference type="Pfam" id="PF00361">
    <property type="entry name" value="Proton_antipo_M"/>
    <property type="match status" value="1"/>
</dbReference>
<dbReference type="Proteomes" id="UP000668403">
    <property type="component" value="Unassembled WGS sequence"/>
</dbReference>
<feature type="transmembrane region" description="Helical" evidence="8">
    <location>
        <begin position="581"/>
        <end position="601"/>
    </location>
</feature>
<sequence>MMTGAIELPESLANAFWVLAFGAPLLVATMLAVTGAGTSDAVRAMRDRVTRWAWAAAVPAGALVLLGDAGERAIPWMLFGTTVQLDEIGRPLAGLAALVYGLALAFVPRGPDGRPALLAALMLVCYAANLGVFLAADTVTFYLCFTAMSFTGAALVIHSRSASALRAGRIYLVMTVLGEGAVLAAVLLTVRAGGVMLVDAGAAVSAAPERDLIIGLLIAGFGVKAGTVPLHVWLPLAHPAAPTPASAVLSGVMLKAGLVGWIRFLPLGEETAEPLWGAVLLALALIGGFAAVPVGVLQDDPKVILAYSSISQMGALAALVGVALLVPQLADVCIAAAVVYAVHHGCAKAALFLGVQLWDVERWPRWFVSAVLAVAALSLIGAPLTSGYVAKYGAKEAAGDAGIPWAGGLPVADVLPWIGVGSTLLIARFAWVIWRRERPRHRTPILRGVVWAALGVAAVWPVSRLAGAFAPTQSVPKWFSATTWWDQSWPLLLGLAAALLVGRLAATVPGRRSRLLHPRGDIVPPGDVVAIEEQWVRAAGAWSRSGMRALDRGGRAVRAQLQRVPTPAPTVERAQLRIGTWAGSGAALLMILVAVIVWLGLSGGHA</sequence>
<dbReference type="GO" id="GO:0042773">
    <property type="term" value="P:ATP synthesis coupled electron transport"/>
    <property type="evidence" value="ECO:0007669"/>
    <property type="project" value="InterPro"/>
</dbReference>
<evidence type="ECO:0000256" key="1">
    <source>
        <dbReference type="ARBA" id="ARBA00004651"/>
    </source>
</evidence>
<evidence type="ECO:0000313" key="11">
    <source>
        <dbReference type="Proteomes" id="UP000668403"/>
    </source>
</evidence>
<evidence type="ECO:0000256" key="8">
    <source>
        <dbReference type="SAM" id="Phobius"/>
    </source>
</evidence>
<dbReference type="PRINTS" id="PR01437">
    <property type="entry name" value="NUOXDRDTASE4"/>
</dbReference>
<dbReference type="PANTHER" id="PTHR42682">
    <property type="entry name" value="HYDROGENASE-4 COMPONENT F"/>
    <property type="match status" value="1"/>
</dbReference>
<dbReference type="InterPro" id="IPR052175">
    <property type="entry name" value="ComplexI-like_HydComp"/>
</dbReference>
<feature type="transmembrane region" description="Helical" evidence="8">
    <location>
        <begin position="212"/>
        <end position="234"/>
    </location>
</feature>
<keyword evidence="6 8" id="KW-0472">Membrane</keyword>
<keyword evidence="2" id="KW-1003">Cell membrane</keyword>
<evidence type="ECO:0000256" key="4">
    <source>
        <dbReference type="ARBA" id="ARBA00022989"/>
    </source>
</evidence>
<comment type="caution">
    <text evidence="10">The sequence shown here is derived from an EMBL/GenBank/DDBJ whole genome shotgun (WGS) entry which is preliminary data.</text>
</comment>
<feature type="transmembrane region" description="Helical" evidence="8">
    <location>
        <begin position="276"/>
        <end position="297"/>
    </location>
</feature>
<feature type="transmembrane region" description="Helical" evidence="8">
    <location>
        <begin position="116"/>
        <end position="134"/>
    </location>
</feature>
<feature type="transmembrane region" description="Helical" evidence="8">
    <location>
        <begin position="170"/>
        <end position="192"/>
    </location>
</feature>
<feature type="transmembrane region" description="Helical" evidence="8">
    <location>
        <begin position="88"/>
        <end position="107"/>
    </location>
</feature>
<organism evidence="10 11">
    <name type="scientific">Leucobacter tardus</name>
    <dbReference type="NCBI Taxonomy" id="501483"/>
    <lineage>
        <taxon>Bacteria</taxon>
        <taxon>Bacillati</taxon>
        <taxon>Actinomycetota</taxon>
        <taxon>Actinomycetes</taxon>
        <taxon>Micrococcales</taxon>
        <taxon>Microbacteriaceae</taxon>
        <taxon>Leucobacter</taxon>
    </lineage>
</organism>
<proteinExistence type="predicted"/>
<evidence type="ECO:0000256" key="7">
    <source>
        <dbReference type="RuleBase" id="RU000320"/>
    </source>
</evidence>
<dbReference type="PANTHER" id="PTHR42682:SF4">
    <property type="entry name" value="NADH-UBIQUINONE_PLASTOQUINONE"/>
    <property type="match status" value="1"/>
</dbReference>
<name>A0A939QEI2_9MICO</name>
<dbReference type="RefSeq" id="WP_208238084.1">
    <property type="nucleotide sequence ID" value="NZ_BAAAQU010000001.1"/>
</dbReference>
<feature type="transmembrane region" description="Helical" evidence="8">
    <location>
        <begin position="489"/>
        <end position="506"/>
    </location>
</feature>
<dbReference type="GO" id="GO:0016491">
    <property type="term" value="F:oxidoreductase activity"/>
    <property type="evidence" value="ECO:0007669"/>
    <property type="project" value="UniProtKB-KW"/>
</dbReference>
<dbReference type="InterPro" id="IPR003918">
    <property type="entry name" value="NADH_UbQ_OxRdtase"/>
</dbReference>
<feature type="transmembrane region" description="Helical" evidence="8">
    <location>
        <begin position="304"/>
        <end position="326"/>
    </location>
</feature>
<evidence type="ECO:0000256" key="3">
    <source>
        <dbReference type="ARBA" id="ARBA00022692"/>
    </source>
</evidence>
<feature type="transmembrane region" description="Helical" evidence="8">
    <location>
        <begin position="446"/>
        <end position="469"/>
    </location>
</feature>
<keyword evidence="4 8" id="KW-1133">Transmembrane helix</keyword>
<evidence type="ECO:0000256" key="2">
    <source>
        <dbReference type="ARBA" id="ARBA00022475"/>
    </source>
</evidence>
<feature type="transmembrane region" description="Helical" evidence="8">
    <location>
        <begin position="15"/>
        <end position="37"/>
    </location>
</feature>
<dbReference type="InterPro" id="IPR001750">
    <property type="entry name" value="ND/Mrp_TM"/>
</dbReference>
<keyword evidence="5" id="KW-0560">Oxidoreductase</keyword>
<dbReference type="EMBL" id="JAGFBF010000004">
    <property type="protein sequence ID" value="MBO2989688.1"/>
    <property type="molecule type" value="Genomic_DNA"/>
</dbReference>
<feature type="transmembrane region" description="Helical" evidence="8">
    <location>
        <begin position="140"/>
        <end position="158"/>
    </location>
</feature>
<reference evidence="10" key="1">
    <citation type="submission" date="2021-03" db="EMBL/GenBank/DDBJ databases">
        <title>Leucobacter chromiisoli sp. nov., isolated from chromium-containing soil of chemical plant.</title>
        <authorList>
            <person name="Xu Z."/>
        </authorList>
    </citation>
    <scope>NUCLEOTIDE SEQUENCE</scope>
    <source>
        <strain evidence="10">K 70/01</strain>
    </source>
</reference>
<feature type="transmembrane region" description="Helical" evidence="8">
    <location>
        <begin position="246"/>
        <end position="264"/>
    </location>
</feature>
<dbReference type="GO" id="GO:0005886">
    <property type="term" value="C:plasma membrane"/>
    <property type="evidence" value="ECO:0007669"/>
    <property type="project" value="UniProtKB-SubCell"/>
</dbReference>
<keyword evidence="11" id="KW-1185">Reference proteome</keyword>
<evidence type="ECO:0000313" key="10">
    <source>
        <dbReference type="EMBL" id="MBO2989688.1"/>
    </source>
</evidence>
<accession>A0A939QEI2</accession>
<dbReference type="AlphaFoldDB" id="A0A939QEI2"/>
<feature type="transmembrane region" description="Helical" evidence="8">
    <location>
        <begin position="366"/>
        <end position="384"/>
    </location>
</feature>
<keyword evidence="3 7" id="KW-0812">Transmembrane</keyword>
<feature type="transmembrane region" description="Helical" evidence="8">
    <location>
        <begin position="49"/>
        <end position="68"/>
    </location>
</feature>
<evidence type="ECO:0000256" key="5">
    <source>
        <dbReference type="ARBA" id="ARBA00023002"/>
    </source>
</evidence>
<feature type="transmembrane region" description="Helical" evidence="8">
    <location>
        <begin position="332"/>
        <end position="354"/>
    </location>
</feature>
<gene>
    <name evidence="10" type="ORF">J4H85_06725</name>
</gene>
<evidence type="ECO:0000259" key="9">
    <source>
        <dbReference type="Pfam" id="PF00361"/>
    </source>
</evidence>
<protein>
    <submittedName>
        <fullName evidence="10">NADH dehydrogenase</fullName>
    </submittedName>
</protein>
<comment type="subcellular location">
    <subcellularLocation>
        <location evidence="1">Cell membrane</location>
        <topology evidence="1">Multi-pass membrane protein</topology>
    </subcellularLocation>
    <subcellularLocation>
        <location evidence="7">Membrane</location>
        <topology evidence="7">Multi-pass membrane protein</topology>
    </subcellularLocation>
</comment>
<feature type="transmembrane region" description="Helical" evidence="8">
    <location>
        <begin position="414"/>
        <end position="434"/>
    </location>
</feature>
<dbReference type="GO" id="GO:0008137">
    <property type="term" value="F:NADH dehydrogenase (ubiquinone) activity"/>
    <property type="evidence" value="ECO:0007669"/>
    <property type="project" value="InterPro"/>
</dbReference>